<name>A0A0K9Q4Z1_ZOSMR</name>
<dbReference type="Proteomes" id="UP000036987">
    <property type="component" value="Unassembled WGS sequence"/>
</dbReference>
<proteinExistence type="predicted"/>
<organism evidence="2 3">
    <name type="scientific">Zostera marina</name>
    <name type="common">Eelgrass</name>
    <dbReference type="NCBI Taxonomy" id="29655"/>
    <lineage>
        <taxon>Eukaryota</taxon>
        <taxon>Viridiplantae</taxon>
        <taxon>Streptophyta</taxon>
        <taxon>Embryophyta</taxon>
        <taxon>Tracheophyta</taxon>
        <taxon>Spermatophyta</taxon>
        <taxon>Magnoliopsida</taxon>
        <taxon>Liliopsida</taxon>
        <taxon>Zosteraceae</taxon>
        <taxon>Zostera</taxon>
    </lineage>
</organism>
<gene>
    <name evidence="2" type="ORF">ZOSMA_105G00700</name>
</gene>
<keyword evidence="1" id="KW-1133">Transmembrane helix</keyword>
<feature type="transmembrane region" description="Helical" evidence="1">
    <location>
        <begin position="144"/>
        <end position="165"/>
    </location>
</feature>
<dbReference type="PIRSF" id="PIRSF031277">
    <property type="entry name" value="UCP031277"/>
    <property type="match status" value="1"/>
</dbReference>
<dbReference type="PANTHER" id="PTHR34116:SF2">
    <property type="entry name" value="THH1_TOM1_TOM3 DOMAIN-CONTAINING PROTEIN"/>
    <property type="match status" value="1"/>
</dbReference>
<evidence type="ECO:0000256" key="1">
    <source>
        <dbReference type="SAM" id="Phobius"/>
    </source>
</evidence>
<feature type="transmembrane region" description="Helical" evidence="1">
    <location>
        <begin position="284"/>
        <end position="308"/>
    </location>
</feature>
<dbReference type="PANTHER" id="PTHR34116">
    <property type="entry name" value="PLASMINOGEN ACTIVATOR INHIBITOR"/>
    <property type="match status" value="1"/>
</dbReference>
<dbReference type="AlphaFoldDB" id="A0A0K9Q4Z1"/>
<feature type="transmembrane region" description="Helical" evidence="1">
    <location>
        <begin position="54"/>
        <end position="75"/>
    </location>
</feature>
<dbReference type="EMBL" id="LFYR01000069">
    <property type="protein sequence ID" value="KMZ76239.1"/>
    <property type="molecule type" value="Genomic_DNA"/>
</dbReference>
<keyword evidence="1" id="KW-0472">Membrane</keyword>
<evidence type="ECO:0000313" key="3">
    <source>
        <dbReference type="Proteomes" id="UP000036987"/>
    </source>
</evidence>
<dbReference type="InterPro" id="IPR016971">
    <property type="entry name" value="UCP031277"/>
</dbReference>
<feature type="transmembrane region" description="Helical" evidence="1">
    <location>
        <begin position="103"/>
        <end position="124"/>
    </location>
</feature>
<keyword evidence="3" id="KW-1185">Reference proteome</keyword>
<reference evidence="3" key="1">
    <citation type="journal article" date="2016" name="Nature">
        <title>The genome of the seagrass Zostera marina reveals angiosperm adaptation to the sea.</title>
        <authorList>
            <person name="Olsen J.L."/>
            <person name="Rouze P."/>
            <person name="Verhelst B."/>
            <person name="Lin Y.-C."/>
            <person name="Bayer T."/>
            <person name="Collen J."/>
            <person name="Dattolo E."/>
            <person name="De Paoli E."/>
            <person name="Dittami S."/>
            <person name="Maumus F."/>
            <person name="Michel G."/>
            <person name="Kersting A."/>
            <person name="Lauritano C."/>
            <person name="Lohaus R."/>
            <person name="Toepel M."/>
            <person name="Tonon T."/>
            <person name="Vanneste K."/>
            <person name="Amirebrahimi M."/>
            <person name="Brakel J."/>
            <person name="Bostroem C."/>
            <person name="Chovatia M."/>
            <person name="Grimwood J."/>
            <person name="Jenkins J.W."/>
            <person name="Jueterbock A."/>
            <person name="Mraz A."/>
            <person name="Stam W.T."/>
            <person name="Tice H."/>
            <person name="Bornberg-Bauer E."/>
            <person name="Green P.J."/>
            <person name="Pearson G.A."/>
            <person name="Procaccini G."/>
            <person name="Duarte C.M."/>
            <person name="Schmutz J."/>
            <person name="Reusch T.B.H."/>
            <person name="Van de Peer Y."/>
        </authorList>
    </citation>
    <scope>NUCLEOTIDE SEQUENCE [LARGE SCALE GENOMIC DNA]</scope>
    <source>
        <strain evidence="3">cv. Finnish</strain>
    </source>
</reference>
<feature type="transmembrane region" description="Helical" evidence="1">
    <location>
        <begin position="12"/>
        <end position="33"/>
    </location>
</feature>
<dbReference type="OMA" id="WWAVGEI"/>
<sequence>MPRFVTDAFGLVTVSLIFIFAILGVFCIVYSVYFRSRIQNQGLSVSDSITRRLGYFNGPWIIRIVLIVVAIWWGFGEVIRLSLLKGDGRLFTKPAWQKGVCKFYIISNIGFAEPSLLLLIVYLLHASLQKREHGALNHGWNMKAAGYTFLLCLPMFLVQLTLVLVEPMISNKKHGTEMKIQKYFTSSTTSTSIKSSLTGTEEVYTYTTCTYPLINTVVLGFFDSVLVIYISCLGYGMVSSVINKGLERRIYFLLFSVVSFFPLRVFLLGFSILPDPGSLVYEAIVFLAFLMLLLCALVGVCMLVYYPVADSLALRNLRRYMELEDISVHDDIITYYT</sequence>
<feature type="transmembrane region" description="Helical" evidence="1">
    <location>
        <begin position="213"/>
        <end position="238"/>
    </location>
</feature>
<protein>
    <submittedName>
        <fullName evidence="2">Uncharacterized protein</fullName>
    </submittedName>
</protein>
<dbReference type="OrthoDB" id="1869454at2759"/>
<comment type="caution">
    <text evidence="2">The sequence shown here is derived from an EMBL/GenBank/DDBJ whole genome shotgun (WGS) entry which is preliminary data.</text>
</comment>
<feature type="transmembrane region" description="Helical" evidence="1">
    <location>
        <begin position="250"/>
        <end position="272"/>
    </location>
</feature>
<keyword evidence="1" id="KW-0812">Transmembrane</keyword>
<evidence type="ECO:0000313" key="2">
    <source>
        <dbReference type="EMBL" id="KMZ76239.1"/>
    </source>
</evidence>
<accession>A0A0K9Q4Z1</accession>